<dbReference type="CDD" id="cd00207">
    <property type="entry name" value="fer2"/>
    <property type="match status" value="1"/>
</dbReference>
<evidence type="ECO:0000313" key="3">
    <source>
        <dbReference type="Proteomes" id="UP000000270"/>
    </source>
</evidence>
<dbReference type="HOGENOM" id="CLU_2010566_0_0_5"/>
<sequence>MDAVKAALHQLGVPNSQVKTEGFGTDRRDPSKKAQKLGKVIATVSFRESHLSAAAREGMTLLDVADESGVFIDSACRSGTCGVKLTSGKVRLGTDDALSDEERAQGYILACQAQPDGDVALDV</sequence>
<reference evidence="2 3" key="5">
    <citation type="journal article" date="2010" name="Appl. Environ. Microbiol.">
        <title>phrR-like gene praR of Azorhizobium caulinodans ORS571 is essential for symbiosis with Sesbania rostrata and is involved in expression of reb genes.</title>
        <authorList>
            <person name="Akiba N."/>
            <person name="Aono T."/>
            <person name="Toyazaki H."/>
            <person name="Sato S."/>
            <person name="Oyaizu H."/>
        </authorList>
    </citation>
    <scope>NUCLEOTIDE SEQUENCE [LARGE SCALE GENOMIC DNA]</scope>
    <source>
        <strain evidence="3">ATCC 43989 / DSM 5975 / JCM 20966 / LMG 6465 / NBRC 14845 / NCIMB 13405 / ORS 571</strain>
    </source>
</reference>
<dbReference type="AlphaFoldDB" id="A8I0P6"/>
<gene>
    <name evidence="2" type="ordered locus">AZC_1282</name>
</gene>
<dbReference type="SUPFAM" id="SSF54292">
    <property type="entry name" value="2Fe-2S ferredoxin-like"/>
    <property type="match status" value="1"/>
</dbReference>
<dbReference type="InterPro" id="IPR036010">
    <property type="entry name" value="2Fe-2S_ferredoxin-like_sf"/>
</dbReference>
<evidence type="ECO:0000259" key="1">
    <source>
        <dbReference type="PROSITE" id="PS51085"/>
    </source>
</evidence>
<dbReference type="Gene3D" id="3.10.20.30">
    <property type="match status" value="1"/>
</dbReference>
<keyword evidence="3" id="KW-1185">Reference proteome</keyword>
<organism evidence="2 3">
    <name type="scientific">Azorhizobium caulinodans (strain ATCC 43989 / DSM 5975 / JCM 20966 / LMG 6465 / NBRC 14845 / NCIMB 13405 / ORS 571)</name>
    <dbReference type="NCBI Taxonomy" id="438753"/>
    <lineage>
        <taxon>Bacteria</taxon>
        <taxon>Pseudomonadati</taxon>
        <taxon>Pseudomonadota</taxon>
        <taxon>Alphaproteobacteria</taxon>
        <taxon>Hyphomicrobiales</taxon>
        <taxon>Xanthobacteraceae</taxon>
        <taxon>Azorhizobium</taxon>
    </lineage>
</organism>
<dbReference type="Proteomes" id="UP000000270">
    <property type="component" value="Chromosome"/>
</dbReference>
<dbReference type="PROSITE" id="PS51085">
    <property type="entry name" value="2FE2S_FER_2"/>
    <property type="match status" value="1"/>
</dbReference>
<protein>
    <recommendedName>
        <fullName evidence="1">2Fe-2S ferredoxin-type domain-containing protein</fullName>
    </recommendedName>
</protein>
<reference evidence="2 3" key="4">
    <citation type="journal article" date="2009" name="Appl. Environ. Microbiol.">
        <title>Comparative genome-wide transcriptional profiling of Azorhizobium caulinodans ORS571 grown under free-living and symbiotic conditions.</title>
        <authorList>
            <person name="Tsukada S."/>
            <person name="Aono T."/>
            <person name="Akiba N."/>
            <person name="Lee KB."/>
            <person name="Liu CT."/>
            <person name="Toyazaki H."/>
            <person name="Oyaizu H."/>
        </authorList>
    </citation>
    <scope>NUCLEOTIDE SEQUENCE [LARGE SCALE GENOMIC DNA]</scope>
    <source>
        <strain evidence="3">ATCC 43989 / DSM 5975 / JCM 20966 / LMG 6465 / NBRC 14845 / NCIMB 13405 / ORS 571</strain>
    </source>
</reference>
<dbReference type="EMBL" id="AP009384">
    <property type="protein sequence ID" value="BAF87280.1"/>
    <property type="molecule type" value="Genomic_DNA"/>
</dbReference>
<dbReference type="Pfam" id="PF00111">
    <property type="entry name" value="Fer2"/>
    <property type="match status" value="1"/>
</dbReference>
<dbReference type="STRING" id="438753.AZC_1282"/>
<dbReference type="InterPro" id="IPR001041">
    <property type="entry name" value="2Fe-2S_ferredoxin-type"/>
</dbReference>
<reference evidence="2 3" key="1">
    <citation type="journal article" date="2007" name="Appl. Environ. Microbiol.">
        <title>Rhizobial factors required for stem nodule maturation and maintenance in Sesbania rostrata-Azorhizobium caulinodans ORS571 symbiosis.</title>
        <authorList>
            <person name="Suzuki S."/>
            <person name="Aono T."/>
            <person name="Lee KB."/>
            <person name="Suzuki T."/>
            <person name="Liu CT."/>
            <person name="Miwa H."/>
            <person name="Wakao S."/>
            <person name="Iki T."/>
            <person name="Oyaizu H."/>
        </authorList>
    </citation>
    <scope>NUCLEOTIDE SEQUENCE [LARGE SCALE GENOMIC DNA]</scope>
    <source>
        <strain evidence="3">ATCC 43989 / DSM 5975 / JCM 20966 / LMG 6465 / NBRC 14845 / NCIMB 13405 / ORS 571</strain>
    </source>
</reference>
<dbReference type="PANTHER" id="PTHR30212:SF2">
    <property type="entry name" value="PROTEIN YIIM"/>
    <property type="match status" value="1"/>
</dbReference>
<evidence type="ECO:0000313" key="2">
    <source>
        <dbReference type="EMBL" id="BAF87280.1"/>
    </source>
</evidence>
<dbReference type="eggNOG" id="COG1018">
    <property type="taxonomic scope" value="Bacteria"/>
</dbReference>
<dbReference type="InterPro" id="IPR012675">
    <property type="entry name" value="Beta-grasp_dom_sf"/>
</dbReference>
<feature type="domain" description="2Fe-2S ferredoxin-type" evidence="1">
    <location>
        <begin position="42"/>
        <end position="123"/>
    </location>
</feature>
<dbReference type="InterPro" id="IPR052353">
    <property type="entry name" value="Benzoxazolinone_Detox_Enz"/>
</dbReference>
<name>A8I0P6_AZOC5</name>
<reference evidence="2 3" key="3">
    <citation type="journal article" date="2008" name="BMC Genomics">
        <title>The genome of the versatile nitrogen fixer Azorhizobium caulinodans ORS571.</title>
        <authorList>
            <person name="Lee KB."/>
            <person name="Backer P.D."/>
            <person name="Aono T."/>
            <person name="Liu CT."/>
            <person name="Suzuki S."/>
            <person name="Suzuki T."/>
            <person name="Kaneko T."/>
            <person name="Yamada M."/>
            <person name="Tabata S."/>
            <person name="Kupfer D.M."/>
            <person name="Najar F.Z."/>
            <person name="Wiley G.B."/>
            <person name="Roe B."/>
            <person name="Binnewies T.T."/>
            <person name="Ussery D.W."/>
            <person name="D'Haeze W."/>
            <person name="Herder J.D."/>
            <person name="Gevers D."/>
            <person name="Vereecke D."/>
            <person name="Holsters M."/>
            <person name="Oyaizu H."/>
        </authorList>
    </citation>
    <scope>NUCLEOTIDE SEQUENCE [LARGE SCALE GENOMIC DNA]</scope>
    <source>
        <strain evidence="3">ATCC 43989 / DSM 5975 / JCM 20966 / LMG 6465 / NBRC 14845 / NCIMB 13405 / ORS 571</strain>
    </source>
</reference>
<dbReference type="PANTHER" id="PTHR30212">
    <property type="entry name" value="PROTEIN YIIM"/>
    <property type="match status" value="1"/>
</dbReference>
<accession>A8I0P6</accession>
<reference evidence="3" key="2">
    <citation type="submission" date="2007-04" db="EMBL/GenBank/DDBJ databases">
        <title>Complete genome sequence of the nitrogen-fixing bacterium Azorhizobium caulinodans ORS571.</title>
        <authorList>
            <person name="Lee K.B."/>
            <person name="Backer P.D."/>
            <person name="Aono T."/>
            <person name="Liu C.T."/>
            <person name="Suzuki S."/>
            <person name="Suzuki T."/>
            <person name="Kaneko T."/>
            <person name="Yamada M."/>
            <person name="Tabata S."/>
            <person name="Kupfer D.M."/>
            <person name="Najar F.Z."/>
            <person name="Wiley G.B."/>
            <person name="Roe B."/>
            <person name="Binnewies T."/>
            <person name="Ussery D."/>
            <person name="Vereecke D."/>
            <person name="Gevers D."/>
            <person name="Holsters M."/>
            <person name="Oyaizu H."/>
        </authorList>
    </citation>
    <scope>NUCLEOTIDE SEQUENCE [LARGE SCALE GENOMIC DNA]</scope>
    <source>
        <strain evidence="3">ATCC 43989 / DSM 5975 / JCM 20966 / LMG 6465 / NBRC 14845 / NCIMB 13405 / ORS 571</strain>
    </source>
</reference>
<dbReference type="GO" id="GO:0051536">
    <property type="term" value="F:iron-sulfur cluster binding"/>
    <property type="evidence" value="ECO:0007669"/>
    <property type="project" value="InterPro"/>
</dbReference>
<dbReference type="KEGG" id="azc:AZC_1282"/>
<proteinExistence type="predicted"/>
<reference evidence="2 3" key="6">
    <citation type="journal article" date="2011" name="Appl. Environ. Microbiol.">
        <title>Involvement of the azorhizobial chromosome partition gene (parA) in the onset of bacteroid differentiation during Sesbania rostrata stem nodule development.</title>
        <authorList>
            <person name="Liu CT."/>
            <person name="Lee KB."/>
            <person name="Wang YS."/>
            <person name="Peng MH."/>
            <person name="Lee KT."/>
            <person name="Suzuki S."/>
            <person name="Suzuki T."/>
            <person name="Oyaizu H."/>
        </authorList>
    </citation>
    <scope>NUCLEOTIDE SEQUENCE [LARGE SCALE GENOMIC DNA]</scope>
    <source>
        <strain evidence="3">ATCC 43989 / DSM 5975 / JCM 20966 / LMG 6465 / NBRC 14845 / NCIMB 13405 / ORS 571</strain>
    </source>
</reference>